<evidence type="ECO:0000313" key="3">
    <source>
        <dbReference type="EMBL" id="NVD26839.1"/>
    </source>
</evidence>
<comment type="caution">
    <text evidence="3">The sequence shown here is derived from an EMBL/GenBank/DDBJ whole genome shotgun (WGS) entry which is preliminary data.</text>
</comment>
<feature type="transmembrane region" description="Helical" evidence="1">
    <location>
        <begin position="147"/>
        <end position="167"/>
    </location>
</feature>
<dbReference type="EMBL" id="JABWMH010000001">
    <property type="protein sequence ID" value="NVD26839.1"/>
    <property type="molecule type" value="Genomic_DNA"/>
</dbReference>
<protein>
    <submittedName>
        <fullName evidence="3">Helix-turn-helix transcriptional regulator</fullName>
    </submittedName>
</protein>
<accession>A0ABX2MZI6</accession>
<proteinExistence type="predicted"/>
<feature type="domain" description="HTH luxR-type" evidence="2">
    <location>
        <begin position="17"/>
        <end position="74"/>
    </location>
</feature>
<dbReference type="Gene3D" id="1.10.10.10">
    <property type="entry name" value="Winged helix-like DNA-binding domain superfamily/Winged helix DNA-binding domain"/>
    <property type="match status" value="1"/>
</dbReference>
<organism evidence="3 4">
    <name type="scientific">Parasphingorhabdus flavimaris</name>
    <dbReference type="NCBI Taxonomy" id="266812"/>
    <lineage>
        <taxon>Bacteria</taxon>
        <taxon>Pseudomonadati</taxon>
        <taxon>Pseudomonadota</taxon>
        <taxon>Alphaproteobacteria</taxon>
        <taxon>Sphingomonadales</taxon>
        <taxon>Sphingomonadaceae</taxon>
        <taxon>Parasphingorhabdus</taxon>
    </lineage>
</organism>
<dbReference type="InterPro" id="IPR036388">
    <property type="entry name" value="WH-like_DNA-bd_sf"/>
</dbReference>
<dbReference type="Proteomes" id="UP000652427">
    <property type="component" value="Unassembled WGS sequence"/>
</dbReference>
<reference evidence="3 4" key="1">
    <citation type="submission" date="2020-06" db="EMBL/GenBank/DDBJ databases">
        <authorList>
            <person name="Kim S.-J."/>
            <person name="Park S.-J."/>
        </authorList>
    </citation>
    <scope>NUCLEOTIDE SEQUENCE [LARGE SCALE GENOMIC DNA]</scope>
    <source>
        <strain evidence="3 4">SW-151</strain>
    </source>
</reference>
<keyword evidence="1" id="KW-0812">Transmembrane</keyword>
<keyword evidence="1" id="KW-0472">Membrane</keyword>
<name>A0ABX2MZI6_9SPHN</name>
<gene>
    <name evidence="3" type="ORF">HUO14_02830</name>
</gene>
<keyword evidence="1" id="KW-1133">Transmembrane helix</keyword>
<evidence type="ECO:0000313" key="4">
    <source>
        <dbReference type="Proteomes" id="UP000652427"/>
    </source>
</evidence>
<keyword evidence="4" id="KW-1185">Reference proteome</keyword>
<dbReference type="SUPFAM" id="SSF46894">
    <property type="entry name" value="C-terminal effector domain of the bipartite response regulators"/>
    <property type="match status" value="1"/>
</dbReference>
<dbReference type="InterPro" id="IPR013249">
    <property type="entry name" value="RNA_pol_sigma70_r4_t2"/>
</dbReference>
<dbReference type="InterPro" id="IPR016032">
    <property type="entry name" value="Sig_transdc_resp-reg_C-effctor"/>
</dbReference>
<evidence type="ECO:0000259" key="2">
    <source>
        <dbReference type="SMART" id="SM00421"/>
    </source>
</evidence>
<dbReference type="SMART" id="SM00421">
    <property type="entry name" value="HTH_LUXR"/>
    <property type="match status" value="1"/>
</dbReference>
<sequence>MYGALTLEDIALETLRVAKLTAKQRECLHLVVLRKSSKEIARILDISKPAVDQRLVGARRVLGAATRDEAALIYARASGTYDRILYDPVGVPSDDVFGSQGNRDERSTSVMLEEIPTTYDVDISDETDFWSQIQKEPGRALGTGQRIAIIVVLTIGILAIVLIGLSVSQSLSSLLAA</sequence>
<dbReference type="Pfam" id="PF08281">
    <property type="entry name" value="Sigma70_r4_2"/>
    <property type="match status" value="1"/>
</dbReference>
<evidence type="ECO:0000256" key="1">
    <source>
        <dbReference type="SAM" id="Phobius"/>
    </source>
</evidence>
<dbReference type="InterPro" id="IPR000792">
    <property type="entry name" value="Tscrpt_reg_LuxR_C"/>
</dbReference>